<evidence type="ECO:0000256" key="7">
    <source>
        <dbReference type="SAM" id="Phobius"/>
    </source>
</evidence>
<dbReference type="AlphaFoldDB" id="A0A6J6D8V8"/>
<feature type="transmembrane region" description="Helical" evidence="7">
    <location>
        <begin position="213"/>
        <end position="233"/>
    </location>
</feature>
<comment type="similarity">
    <text evidence="2">Belongs to the peptidase S54 family.</text>
</comment>
<proteinExistence type="inferred from homology"/>
<organism evidence="9">
    <name type="scientific">freshwater metagenome</name>
    <dbReference type="NCBI Taxonomy" id="449393"/>
    <lineage>
        <taxon>unclassified sequences</taxon>
        <taxon>metagenomes</taxon>
        <taxon>ecological metagenomes</taxon>
    </lineage>
</organism>
<dbReference type="SUPFAM" id="SSF144091">
    <property type="entry name" value="Rhomboid-like"/>
    <property type="match status" value="1"/>
</dbReference>
<name>A0A6J6D8V8_9ZZZZ</name>
<dbReference type="GO" id="GO:0004252">
    <property type="term" value="F:serine-type endopeptidase activity"/>
    <property type="evidence" value="ECO:0007669"/>
    <property type="project" value="InterPro"/>
</dbReference>
<sequence>MDCVKRARPSRQERARYWNAAQPILATKVLIAINVVVYLWVVTGRDVVTGAGIINSREFDLGISKIFIDNGEWYRIISSGFLHFSIFHIAMNMLLLWQLGQMLEPMLDRTRFLLLYFSAMCGGAAGALLLQPDGLTGGASGAVFGLMAAVAVAYQRRGVNPMDTGIGALLFINLIITFVIPGISVGGHLGGALTGAAVGYVMLAPRHSQTSPVMQYVAPLGAMVLSVMLILALP</sequence>
<dbReference type="PANTHER" id="PTHR43731">
    <property type="entry name" value="RHOMBOID PROTEASE"/>
    <property type="match status" value="1"/>
</dbReference>
<dbReference type="Gene3D" id="1.20.1540.10">
    <property type="entry name" value="Rhomboid-like"/>
    <property type="match status" value="1"/>
</dbReference>
<dbReference type="Pfam" id="PF01694">
    <property type="entry name" value="Rhomboid"/>
    <property type="match status" value="1"/>
</dbReference>
<feature type="domain" description="Peptidase S54 rhomboid" evidence="8">
    <location>
        <begin position="71"/>
        <end position="203"/>
    </location>
</feature>
<comment type="subcellular location">
    <subcellularLocation>
        <location evidence="1">Membrane</location>
        <topology evidence="1">Multi-pass membrane protein</topology>
    </subcellularLocation>
</comment>
<keyword evidence="4" id="KW-0378">Hydrolase</keyword>
<dbReference type="InterPro" id="IPR050925">
    <property type="entry name" value="Rhomboid_protease_S54"/>
</dbReference>
<dbReference type="PANTHER" id="PTHR43731:SF14">
    <property type="entry name" value="PRESENILIN-ASSOCIATED RHOMBOID-LIKE PROTEIN, MITOCHONDRIAL"/>
    <property type="match status" value="1"/>
</dbReference>
<feature type="transmembrane region" description="Helical" evidence="7">
    <location>
        <begin position="166"/>
        <end position="193"/>
    </location>
</feature>
<feature type="transmembrane region" description="Helical" evidence="7">
    <location>
        <begin position="112"/>
        <end position="130"/>
    </location>
</feature>
<evidence type="ECO:0000313" key="9">
    <source>
        <dbReference type="EMBL" id="CAB4558683.1"/>
    </source>
</evidence>
<dbReference type="InterPro" id="IPR022764">
    <property type="entry name" value="Peptidase_S54_rhomboid_dom"/>
</dbReference>
<evidence type="ECO:0000256" key="5">
    <source>
        <dbReference type="ARBA" id="ARBA00022989"/>
    </source>
</evidence>
<feature type="transmembrane region" description="Helical" evidence="7">
    <location>
        <begin position="81"/>
        <end position="100"/>
    </location>
</feature>
<dbReference type="EMBL" id="CAEZTC010000068">
    <property type="protein sequence ID" value="CAB4558683.1"/>
    <property type="molecule type" value="Genomic_DNA"/>
</dbReference>
<accession>A0A6J6D8V8</accession>
<keyword evidence="6 7" id="KW-0472">Membrane</keyword>
<gene>
    <name evidence="9" type="ORF">UFOPK1572_00670</name>
</gene>
<feature type="transmembrane region" description="Helical" evidence="7">
    <location>
        <begin position="20"/>
        <end position="41"/>
    </location>
</feature>
<dbReference type="InterPro" id="IPR035952">
    <property type="entry name" value="Rhomboid-like_sf"/>
</dbReference>
<keyword evidence="5 7" id="KW-1133">Transmembrane helix</keyword>
<evidence type="ECO:0000256" key="2">
    <source>
        <dbReference type="ARBA" id="ARBA00009045"/>
    </source>
</evidence>
<feature type="transmembrane region" description="Helical" evidence="7">
    <location>
        <begin position="136"/>
        <end position="154"/>
    </location>
</feature>
<evidence type="ECO:0000259" key="8">
    <source>
        <dbReference type="Pfam" id="PF01694"/>
    </source>
</evidence>
<evidence type="ECO:0000256" key="1">
    <source>
        <dbReference type="ARBA" id="ARBA00004141"/>
    </source>
</evidence>
<evidence type="ECO:0000256" key="4">
    <source>
        <dbReference type="ARBA" id="ARBA00022801"/>
    </source>
</evidence>
<reference evidence="9" key="1">
    <citation type="submission" date="2020-05" db="EMBL/GenBank/DDBJ databases">
        <authorList>
            <person name="Chiriac C."/>
            <person name="Salcher M."/>
            <person name="Ghai R."/>
            <person name="Kavagutti S V."/>
        </authorList>
    </citation>
    <scope>NUCLEOTIDE SEQUENCE</scope>
</reference>
<evidence type="ECO:0000256" key="3">
    <source>
        <dbReference type="ARBA" id="ARBA00022692"/>
    </source>
</evidence>
<protein>
    <submittedName>
        <fullName evidence="9">Unannotated protein</fullName>
    </submittedName>
</protein>
<dbReference type="GO" id="GO:0016020">
    <property type="term" value="C:membrane"/>
    <property type="evidence" value="ECO:0007669"/>
    <property type="project" value="UniProtKB-SubCell"/>
</dbReference>
<evidence type="ECO:0000256" key="6">
    <source>
        <dbReference type="ARBA" id="ARBA00023136"/>
    </source>
</evidence>
<keyword evidence="3 7" id="KW-0812">Transmembrane</keyword>